<reference evidence="8 9" key="1">
    <citation type="submission" date="2016-11" db="EMBL/GenBank/DDBJ databases">
        <title>Complete genome sequence of thermophilic cyanobacteria strain Synechococcus sp. PCC6715.</title>
        <authorList>
            <person name="Tang J."/>
            <person name="Daroch M."/>
            <person name="Liang Y."/>
            <person name="Jiang D."/>
            <person name="Shah M."/>
        </authorList>
    </citation>
    <scope>NUCLEOTIDE SEQUENCE [LARGE SCALE GENOMIC DNA]</scope>
    <source>
        <strain evidence="8 9">PCC 6715</strain>
    </source>
</reference>
<dbReference type="InterPro" id="IPR050601">
    <property type="entry name" value="CPA3_antiporter_subunitC"/>
</dbReference>
<comment type="subcellular location">
    <subcellularLocation>
        <location evidence="1">Cell membrane</location>
        <topology evidence="1">Multi-pass membrane protein</topology>
    </subcellularLocation>
</comment>
<evidence type="ECO:0000313" key="8">
    <source>
        <dbReference type="EMBL" id="ATS19363.1"/>
    </source>
</evidence>
<comment type="similarity">
    <text evidence="2">Belongs to the CPA3 antiporters (TC 2.A.63) subunit C family.</text>
</comment>
<evidence type="ECO:0000256" key="5">
    <source>
        <dbReference type="ARBA" id="ARBA00022989"/>
    </source>
</evidence>
<keyword evidence="6 7" id="KW-0472">Membrane</keyword>
<dbReference type="NCBIfam" id="NF005620">
    <property type="entry name" value="PRK07375.1-5"/>
    <property type="match status" value="1"/>
</dbReference>
<evidence type="ECO:0000313" key="9">
    <source>
        <dbReference type="Proteomes" id="UP000231057"/>
    </source>
</evidence>
<keyword evidence="3" id="KW-1003">Cell membrane</keyword>
<dbReference type="InterPro" id="IPR039428">
    <property type="entry name" value="NUOK/Mnh_C1-like"/>
</dbReference>
<evidence type="ECO:0000256" key="2">
    <source>
        <dbReference type="ARBA" id="ARBA00010388"/>
    </source>
</evidence>
<evidence type="ECO:0000256" key="1">
    <source>
        <dbReference type="ARBA" id="ARBA00004651"/>
    </source>
</evidence>
<dbReference type="AlphaFoldDB" id="A0A2D2Q4D7"/>
<feature type="transmembrane region" description="Helical" evidence="7">
    <location>
        <begin position="6"/>
        <end position="22"/>
    </location>
</feature>
<dbReference type="EMBL" id="CP018092">
    <property type="protein sequence ID" value="ATS19363.1"/>
    <property type="molecule type" value="Genomic_DNA"/>
</dbReference>
<feature type="transmembrane region" description="Helical" evidence="7">
    <location>
        <begin position="34"/>
        <end position="54"/>
    </location>
</feature>
<reference evidence="9" key="2">
    <citation type="journal article" date="2022" name="Front. Microbiol.">
        <title>Comparative Genomic Analysis Revealed Distinct Molecular Components and Organization of CO2-Concentrating Mechanism in Thermophilic Cyanobacteria.</title>
        <authorList>
            <person name="Tang J."/>
            <person name="Zhou H."/>
            <person name="Yao D."/>
            <person name="Riaz S."/>
            <person name="You D."/>
            <person name="Klepacz-Smolka A."/>
            <person name="Daroch M."/>
        </authorList>
    </citation>
    <scope>NUCLEOTIDE SEQUENCE [LARGE SCALE GENOMIC DNA]</scope>
    <source>
        <strain evidence="9">PCC 6715</strain>
    </source>
</reference>
<dbReference type="OrthoDB" id="9799219at2"/>
<evidence type="ECO:0000256" key="3">
    <source>
        <dbReference type="ARBA" id="ARBA00022475"/>
    </source>
</evidence>
<keyword evidence="9" id="KW-1185">Reference proteome</keyword>
<name>A0A2D2Q4D7_PARLV</name>
<keyword evidence="4 7" id="KW-0812">Transmembrane</keyword>
<evidence type="ECO:0000256" key="6">
    <source>
        <dbReference type="ARBA" id="ARBA00023136"/>
    </source>
</evidence>
<dbReference type="Pfam" id="PF00420">
    <property type="entry name" value="Oxidored_q2"/>
    <property type="match status" value="1"/>
</dbReference>
<dbReference type="PANTHER" id="PTHR34583:SF2">
    <property type="entry name" value="ANTIPORTER SUBUNIT MNHC2-RELATED"/>
    <property type="match status" value="1"/>
</dbReference>
<dbReference type="Proteomes" id="UP000231057">
    <property type="component" value="Chromosome"/>
</dbReference>
<organism evidence="8 9">
    <name type="scientific">Parathermosynechococcus lividus PCC 6715</name>
    <dbReference type="NCBI Taxonomy" id="1917166"/>
    <lineage>
        <taxon>Bacteria</taxon>
        <taxon>Bacillati</taxon>
        <taxon>Cyanobacteriota</taxon>
        <taxon>Cyanophyceae</taxon>
        <taxon>Acaryochloridales</taxon>
        <taxon>Thermosynechococcaceae</taxon>
        <taxon>Parathermosynechococcus</taxon>
    </lineage>
</organism>
<gene>
    <name evidence="8" type="ORF">BRW62_12195</name>
</gene>
<sequence length="114" mass="12167">MIYLEASIFITILVGFLATIIKKNLLMKIVTMDVMSTGVVALFVVIATHSGLVTPILRPGAAPAIAYADPVPQGVILTAIVIGLSIQTLMLVAAMKLARDNPTLETSEIDQKYL</sequence>
<protein>
    <submittedName>
        <fullName evidence="8">Cation:proton antiporter</fullName>
    </submittedName>
</protein>
<dbReference type="RefSeq" id="WP_099799695.1">
    <property type="nucleotide sequence ID" value="NZ_CP018092.1"/>
</dbReference>
<dbReference type="PANTHER" id="PTHR34583">
    <property type="entry name" value="ANTIPORTER SUBUNIT MNHC2-RELATED"/>
    <property type="match status" value="1"/>
</dbReference>
<proteinExistence type="inferred from homology"/>
<accession>A0A2D2Q4D7</accession>
<dbReference type="KEGG" id="slw:BRW62_12195"/>
<evidence type="ECO:0000256" key="7">
    <source>
        <dbReference type="SAM" id="Phobius"/>
    </source>
</evidence>
<keyword evidence="5 7" id="KW-1133">Transmembrane helix</keyword>
<feature type="transmembrane region" description="Helical" evidence="7">
    <location>
        <begin position="74"/>
        <end position="94"/>
    </location>
</feature>
<dbReference type="GO" id="GO:0005886">
    <property type="term" value="C:plasma membrane"/>
    <property type="evidence" value="ECO:0007669"/>
    <property type="project" value="UniProtKB-SubCell"/>
</dbReference>
<evidence type="ECO:0000256" key="4">
    <source>
        <dbReference type="ARBA" id="ARBA00022692"/>
    </source>
</evidence>
<dbReference type="Gene3D" id="1.10.287.3510">
    <property type="match status" value="1"/>
</dbReference>